<evidence type="ECO:0000313" key="2">
    <source>
        <dbReference type="EMBL" id="OGG58154.1"/>
    </source>
</evidence>
<organism evidence="2 3">
    <name type="scientific">Candidatus Kaiserbacteria bacterium RIFCSPHIGHO2_01_FULL_55_17</name>
    <dbReference type="NCBI Taxonomy" id="1798484"/>
    <lineage>
        <taxon>Bacteria</taxon>
        <taxon>Candidatus Kaiseribacteriota</taxon>
    </lineage>
</organism>
<dbReference type="Proteomes" id="UP000177958">
    <property type="component" value="Unassembled WGS sequence"/>
</dbReference>
<comment type="caution">
    <text evidence="2">The sequence shown here is derived from an EMBL/GenBank/DDBJ whole genome shotgun (WGS) entry which is preliminary data.</text>
</comment>
<feature type="compositionally biased region" description="Low complexity" evidence="1">
    <location>
        <begin position="89"/>
        <end position="107"/>
    </location>
</feature>
<dbReference type="AlphaFoldDB" id="A0A1F6D9N7"/>
<reference evidence="2 3" key="1">
    <citation type="journal article" date="2016" name="Nat. Commun.">
        <title>Thousands of microbial genomes shed light on interconnected biogeochemical processes in an aquifer system.</title>
        <authorList>
            <person name="Anantharaman K."/>
            <person name="Brown C.T."/>
            <person name="Hug L.A."/>
            <person name="Sharon I."/>
            <person name="Castelle C.J."/>
            <person name="Probst A.J."/>
            <person name="Thomas B.C."/>
            <person name="Singh A."/>
            <person name="Wilkins M.J."/>
            <person name="Karaoz U."/>
            <person name="Brodie E.L."/>
            <person name="Williams K.H."/>
            <person name="Hubbard S.S."/>
            <person name="Banfield J.F."/>
        </authorList>
    </citation>
    <scope>NUCLEOTIDE SEQUENCE [LARGE SCALE GENOMIC DNA]</scope>
</reference>
<gene>
    <name evidence="2" type="ORF">A2853_01405</name>
</gene>
<sequence>MPNTLIRDYVSENGESIICRTTCYPYARWLDDSRLIIGSYVLTQEGNPNSIVTTGAEVFNAATQQFTTPTQTELASFNAATNVGVTGQSNNNSTPPVSPTDPVTISPDPVTPTDIPLEDFIYEEPVIEITDTVIGSATVAIALGESIEFRMNGTNPPTATVTLKSVSSGEATFELRSSTIRDVKTLPVGEPTILMQDSCEDELPTFRGKVLSVGASSAVLYLEALPSLIEC</sequence>
<accession>A0A1F6D9N7</accession>
<evidence type="ECO:0000313" key="3">
    <source>
        <dbReference type="Proteomes" id="UP000177958"/>
    </source>
</evidence>
<evidence type="ECO:0000256" key="1">
    <source>
        <dbReference type="SAM" id="MobiDB-lite"/>
    </source>
</evidence>
<proteinExistence type="predicted"/>
<feature type="region of interest" description="Disordered" evidence="1">
    <location>
        <begin position="83"/>
        <end position="108"/>
    </location>
</feature>
<protein>
    <submittedName>
        <fullName evidence="2">Uncharacterized protein</fullName>
    </submittedName>
</protein>
<name>A0A1F6D9N7_9BACT</name>
<dbReference type="EMBL" id="MFKX01000006">
    <property type="protein sequence ID" value="OGG58154.1"/>
    <property type="molecule type" value="Genomic_DNA"/>
</dbReference>